<dbReference type="EMBL" id="MT631238">
    <property type="protein sequence ID" value="QNO47036.1"/>
    <property type="molecule type" value="Genomic_DNA"/>
</dbReference>
<gene>
    <name evidence="1" type="ORF">LBHKAHFG_00017</name>
</gene>
<proteinExistence type="predicted"/>
<name>A0A7G9YGA2_9EURY</name>
<evidence type="ECO:0000313" key="1">
    <source>
        <dbReference type="EMBL" id="QNO47036.1"/>
    </source>
</evidence>
<organism evidence="1">
    <name type="scientific">Candidatus Methanogaster sp. ANME-2c ERB4</name>
    <dbReference type="NCBI Taxonomy" id="2759911"/>
    <lineage>
        <taxon>Archaea</taxon>
        <taxon>Methanobacteriati</taxon>
        <taxon>Methanobacteriota</taxon>
        <taxon>Stenosarchaea group</taxon>
        <taxon>Methanomicrobia</taxon>
        <taxon>Methanosarcinales</taxon>
        <taxon>ANME-2 cluster</taxon>
        <taxon>Candidatus Methanogasteraceae</taxon>
        <taxon>Candidatus Methanogaster</taxon>
    </lineage>
</organism>
<sequence length="180" mass="19213">MSPEISIILEADVLRVTEGSIHTTVSPNLQSWNIAVSSGIWQGDVSPAGSKTAAWYQTDSMGTREAHYALPTVVGGVCGVKPIDGKTSQMAFWESDQLIVPLKQGNSCGGKGLTVEPLRPGHILRTQMRVKGDNKTVLTTYPEKGWGGSSEEPDEGNLHVRFCEGAHSNLGAITPERGAL</sequence>
<dbReference type="AlphaFoldDB" id="A0A7G9YGA2"/>
<accession>A0A7G9YGA2</accession>
<reference evidence="1" key="1">
    <citation type="submission" date="2020-06" db="EMBL/GenBank/DDBJ databases">
        <title>Unique genomic features of the anaerobic methanotrophic archaea.</title>
        <authorList>
            <person name="Chadwick G.L."/>
            <person name="Skennerton C.T."/>
            <person name="Laso-Perez R."/>
            <person name="Leu A.O."/>
            <person name="Speth D.R."/>
            <person name="Yu H."/>
            <person name="Morgan-Lang C."/>
            <person name="Hatzenpichler R."/>
            <person name="Goudeau D."/>
            <person name="Malmstrom R."/>
            <person name="Brazelton W.J."/>
            <person name="Woyke T."/>
            <person name="Hallam S.J."/>
            <person name="Tyson G.W."/>
            <person name="Wegener G."/>
            <person name="Boetius A."/>
            <person name="Orphan V."/>
        </authorList>
    </citation>
    <scope>NUCLEOTIDE SEQUENCE</scope>
</reference>
<protein>
    <submittedName>
        <fullName evidence="1">Uncharacterized protein</fullName>
    </submittedName>
</protein>